<comment type="caution">
    <text evidence="8">The sequence shown here is derived from an EMBL/GenBank/DDBJ whole genome shotgun (WGS) entry which is preliminary data.</text>
</comment>
<protein>
    <recommendedName>
        <fullName evidence="4">Large ribosomal subunit protein uL6</fullName>
    </recommendedName>
</protein>
<dbReference type="SUPFAM" id="SSF56053">
    <property type="entry name" value="Ribosomal protein L6"/>
    <property type="match status" value="2"/>
</dbReference>
<dbReference type="Gene3D" id="3.90.930.12">
    <property type="entry name" value="Ribosomal protein L6, alpha-beta domain"/>
    <property type="match status" value="2"/>
</dbReference>
<dbReference type="InterPro" id="IPR020040">
    <property type="entry name" value="Ribosomal_uL6_a/b-dom"/>
</dbReference>
<evidence type="ECO:0000256" key="1">
    <source>
        <dbReference type="ARBA" id="ARBA00009356"/>
    </source>
</evidence>
<sequence length="177" mass="19095">MSRVGKYPVEVPSGVQVSIADGVLTAKGKLGELKLPLSRHVAVDVADGKVAVKPTDTAAQARMMWGTTRSLIAGMVKGVSEGFSKTLEITGTGYRAAVQGKNLVMNLGYSHDIVYAIPDGIKITTPRPTAVTVEGIDKQRVGQVALDIRSFRKPEPYKGKGVRYETETIRRKEGKKK</sequence>
<dbReference type="RefSeq" id="WP_116702298.1">
    <property type="nucleotide sequence ID" value="NZ_QUWV01000036.1"/>
</dbReference>
<gene>
    <name evidence="4" type="primary">rplF</name>
    <name evidence="8" type="ORF">DY926_04635</name>
</gene>
<dbReference type="GO" id="GO:0003735">
    <property type="term" value="F:structural constituent of ribosome"/>
    <property type="evidence" value="ECO:0007669"/>
    <property type="project" value="UniProtKB-UniRule"/>
</dbReference>
<accession>A0A371Z2N0</accession>
<comment type="function">
    <text evidence="4 6">This protein binds to the 23S rRNA, and is important in its secondary structure. It is located near the subunit interface in the base of the L7/L12 stalk, and near the tRNA binding site of the peptidyltransferase center.</text>
</comment>
<dbReference type="FunFam" id="3.90.930.12:FF:000001">
    <property type="entry name" value="50S ribosomal protein L6"/>
    <property type="match status" value="1"/>
</dbReference>
<dbReference type="EMBL" id="QUWV01000036">
    <property type="protein sequence ID" value="RFD20728.1"/>
    <property type="molecule type" value="Genomic_DNA"/>
</dbReference>
<feature type="domain" description="Large ribosomal subunit protein uL6 alpha-beta" evidence="7">
    <location>
        <begin position="91"/>
        <end position="164"/>
    </location>
</feature>
<evidence type="ECO:0000313" key="8">
    <source>
        <dbReference type="EMBL" id="RFD20728.1"/>
    </source>
</evidence>
<dbReference type="GO" id="GO:0002181">
    <property type="term" value="P:cytoplasmic translation"/>
    <property type="evidence" value="ECO:0007669"/>
    <property type="project" value="TreeGrafter"/>
</dbReference>
<dbReference type="OrthoDB" id="9805007at2"/>
<evidence type="ECO:0000256" key="5">
    <source>
        <dbReference type="RuleBase" id="RU003869"/>
    </source>
</evidence>
<dbReference type="PANTHER" id="PTHR11655">
    <property type="entry name" value="60S/50S RIBOSOMAL PROTEIN L6/L9"/>
    <property type="match status" value="1"/>
</dbReference>
<name>A0A371Z2N0_9PROT</name>
<keyword evidence="3 4" id="KW-0687">Ribonucleoprotein</keyword>
<keyword evidence="4 6" id="KW-0694">RNA-binding</keyword>
<keyword evidence="2 4" id="KW-0689">Ribosomal protein</keyword>
<dbReference type="InterPro" id="IPR002358">
    <property type="entry name" value="Ribosomal_uL6_CS"/>
</dbReference>
<dbReference type="PIRSF" id="PIRSF002162">
    <property type="entry name" value="Ribosomal_L6"/>
    <property type="match status" value="1"/>
</dbReference>
<evidence type="ECO:0000256" key="2">
    <source>
        <dbReference type="ARBA" id="ARBA00022980"/>
    </source>
</evidence>
<keyword evidence="4 6" id="KW-0699">rRNA-binding</keyword>
<dbReference type="Proteomes" id="UP000262371">
    <property type="component" value="Unassembled WGS sequence"/>
</dbReference>
<evidence type="ECO:0000256" key="6">
    <source>
        <dbReference type="RuleBase" id="RU003870"/>
    </source>
</evidence>
<feature type="domain" description="Large ribosomal subunit protein uL6 alpha-beta" evidence="7">
    <location>
        <begin position="11"/>
        <end position="82"/>
    </location>
</feature>
<organism evidence="8 9">
    <name type="scientific">Komagataeibacter melaceti</name>
    <dbReference type="NCBI Taxonomy" id="2766577"/>
    <lineage>
        <taxon>Bacteria</taxon>
        <taxon>Pseudomonadati</taxon>
        <taxon>Pseudomonadota</taxon>
        <taxon>Alphaproteobacteria</taxon>
        <taxon>Acetobacterales</taxon>
        <taxon>Acetobacteraceae</taxon>
        <taxon>Komagataeibacter</taxon>
    </lineage>
</organism>
<dbReference type="Pfam" id="PF00347">
    <property type="entry name" value="Ribosomal_L6"/>
    <property type="match status" value="2"/>
</dbReference>
<dbReference type="GO" id="GO:0022625">
    <property type="term" value="C:cytosolic large ribosomal subunit"/>
    <property type="evidence" value="ECO:0007669"/>
    <property type="project" value="UniProtKB-UniRule"/>
</dbReference>
<evidence type="ECO:0000259" key="7">
    <source>
        <dbReference type="Pfam" id="PF00347"/>
    </source>
</evidence>
<proteinExistence type="inferred from homology"/>
<dbReference type="PROSITE" id="PS00525">
    <property type="entry name" value="RIBOSOMAL_L6_1"/>
    <property type="match status" value="1"/>
</dbReference>
<dbReference type="PANTHER" id="PTHR11655:SF14">
    <property type="entry name" value="LARGE RIBOSOMAL SUBUNIT PROTEIN UL6M"/>
    <property type="match status" value="1"/>
</dbReference>
<reference evidence="8 9" key="1">
    <citation type="submission" date="2018-08" db="EMBL/GenBank/DDBJ databases">
        <title>Komagataeibacter sp. AV 382.</title>
        <authorList>
            <person name="Skraban J."/>
            <person name="Trcek J."/>
        </authorList>
    </citation>
    <scope>NUCLEOTIDE SEQUENCE [LARGE SCALE GENOMIC DNA]</scope>
    <source>
        <strain evidence="8 9">AV 382</strain>
    </source>
</reference>
<dbReference type="AlphaFoldDB" id="A0A371Z2N0"/>
<comment type="similarity">
    <text evidence="1 4 5">Belongs to the universal ribosomal protein uL6 family.</text>
</comment>
<evidence type="ECO:0000256" key="4">
    <source>
        <dbReference type="HAMAP-Rule" id="MF_01365"/>
    </source>
</evidence>
<keyword evidence="9" id="KW-1185">Reference proteome</keyword>
<comment type="subunit">
    <text evidence="4">Part of the 50S ribosomal subunit.</text>
</comment>
<dbReference type="PRINTS" id="PR00059">
    <property type="entry name" value="RIBOSOMALL6"/>
</dbReference>
<dbReference type="GO" id="GO:0019843">
    <property type="term" value="F:rRNA binding"/>
    <property type="evidence" value="ECO:0007669"/>
    <property type="project" value="UniProtKB-UniRule"/>
</dbReference>
<dbReference type="HAMAP" id="MF_01365_B">
    <property type="entry name" value="Ribosomal_uL6_B"/>
    <property type="match status" value="1"/>
</dbReference>
<dbReference type="InterPro" id="IPR036789">
    <property type="entry name" value="Ribosomal_uL6-like_a/b-dom_sf"/>
</dbReference>
<dbReference type="NCBIfam" id="TIGR03654">
    <property type="entry name" value="L6_bact"/>
    <property type="match status" value="1"/>
</dbReference>
<dbReference type="InterPro" id="IPR000702">
    <property type="entry name" value="Ribosomal_uL6-like"/>
</dbReference>
<dbReference type="InterPro" id="IPR019906">
    <property type="entry name" value="Ribosomal_uL6_bac-type"/>
</dbReference>
<evidence type="ECO:0000256" key="3">
    <source>
        <dbReference type="ARBA" id="ARBA00023274"/>
    </source>
</evidence>
<evidence type="ECO:0000313" key="9">
    <source>
        <dbReference type="Proteomes" id="UP000262371"/>
    </source>
</evidence>